<keyword evidence="2" id="KW-1185">Reference proteome</keyword>
<reference evidence="1 2" key="1">
    <citation type="journal article" date="2021" name="Nat. Commun.">
        <title>Genetic determinants of endophytism in the Arabidopsis root mycobiome.</title>
        <authorList>
            <person name="Mesny F."/>
            <person name="Miyauchi S."/>
            <person name="Thiergart T."/>
            <person name="Pickel B."/>
            <person name="Atanasova L."/>
            <person name="Karlsson M."/>
            <person name="Huettel B."/>
            <person name="Barry K.W."/>
            <person name="Haridas S."/>
            <person name="Chen C."/>
            <person name="Bauer D."/>
            <person name="Andreopoulos W."/>
            <person name="Pangilinan J."/>
            <person name="LaButti K."/>
            <person name="Riley R."/>
            <person name="Lipzen A."/>
            <person name="Clum A."/>
            <person name="Drula E."/>
            <person name="Henrissat B."/>
            <person name="Kohler A."/>
            <person name="Grigoriev I.V."/>
            <person name="Martin F.M."/>
            <person name="Hacquard S."/>
        </authorList>
    </citation>
    <scope>NUCLEOTIDE SEQUENCE [LARGE SCALE GENOMIC DNA]</scope>
    <source>
        <strain evidence="1 2">MPI-SDFR-AT-0079</strain>
    </source>
</reference>
<protein>
    <submittedName>
        <fullName evidence="1">Uncharacterized protein</fullName>
    </submittedName>
</protein>
<name>A0ACB7P8X8_9PEZI</name>
<dbReference type="EMBL" id="JAGIZQ010000004">
    <property type="protein sequence ID" value="KAH6631586.1"/>
    <property type="molecule type" value="Genomic_DNA"/>
</dbReference>
<comment type="caution">
    <text evidence="1">The sequence shown here is derived from an EMBL/GenBank/DDBJ whole genome shotgun (WGS) entry which is preliminary data.</text>
</comment>
<evidence type="ECO:0000313" key="2">
    <source>
        <dbReference type="Proteomes" id="UP000724584"/>
    </source>
</evidence>
<organism evidence="1 2">
    <name type="scientific">Chaetomium tenue</name>
    <dbReference type="NCBI Taxonomy" id="1854479"/>
    <lineage>
        <taxon>Eukaryota</taxon>
        <taxon>Fungi</taxon>
        <taxon>Dikarya</taxon>
        <taxon>Ascomycota</taxon>
        <taxon>Pezizomycotina</taxon>
        <taxon>Sordariomycetes</taxon>
        <taxon>Sordariomycetidae</taxon>
        <taxon>Sordariales</taxon>
        <taxon>Chaetomiaceae</taxon>
        <taxon>Chaetomium</taxon>
    </lineage>
</organism>
<gene>
    <name evidence="1" type="ORF">F5144DRAFT_571589</name>
</gene>
<accession>A0ACB7P8X8</accession>
<dbReference type="Proteomes" id="UP000724584">
    <property type="component" value="Unassembled WGS sequence"/>
</dbReference>
<sequence>MRLHSPLCRCIVSLCSWACVCSAHVPVLGLVLFSQWRCWCWFTVYGGGQGGHGKPSIKIRTADWSDDAQRDNSGGGGWMVRPLFFKEGGTKDGKTSKSLLEDPGPPPRCRACPEPHPLLGLSLNRSPSLPLDPKASLVSRTIGIYRVPTDYCESFVEGSRRG</sequence>
<proteinExistence type="predicted"/>
<evidence type="ECO:0000313" key="1">
    <source>
        <dbReference type="EMBL" id="KAH6631586.1"/>
    </source>
</evidence>